<proteinExistence type="predicted"/>
<comment type="caution">
    <text evidence="2">The sequence shown here is derived from an EMBL/GenBank/DDBJ whole genome shotgun (WGS) entry which is preliminary data.</text>
</comment>
<protein>
    <recommendedName>
        <fullName evidence="1">TLDc domain-containing protein</fullName>
    </recommendedName>
</protein>
<reference evidence="2 3" key="2">
    <citation type="submission" date="2017-10" db="EMBL/GenBank/DDBJ databases">
        <title>Genome analyses suggest a sexual origin of heterokaryosis in a supposedly ancient asexual fungus.</title>
        <authorList>
            <person name="Corradi N."/>
            <person name="Sedzielewska K."/>
            <person name="Noel J."/>
            <person name="Charron P."/>
            <person name="Farinelli L."/>
            <person name="Marton T."/>
            <person name="Kruger M."/>
            <person name="Pelin A."/>
            <person name="Brachmann A."/>
            <person name="Corradi N."/>
        </authorList>
    </citation>
    <scope>NUCLEOTIDE SEQUENCE [LARGE SCALE GENOMIC DNA]</scope>
    <source>
        <strain evidence="2 3">A1</strain>
    </source>
</reference>
<dbReference type="InterPro" id="IPR006571">
    <property type="entry name" value="TLDc_dom"/>
</dbReference>
<evidence type="ECO:0000313" key="2">
    <source>
        <dbReference type="EMBL" id="PKC62517.1"/>
    </source>
</evidence>
<accession>A0A2N0RGT4</accession>
<feature type="non-terminal residue" evidence="2">
    <location>
        <position position="1"/>
    </location>
</feature>
<name>A0A2N0RGT4_9GLOM</name>
<dbReference type="Pfam" id="PF07534">
    <property type="entry name" value="TLD"/>
    <property type="match status" value="1"/>
</dbReference>
<dbReference type="VEuPathDB" id="FungiDB:RhiirA1_465037"/>
<feature type="domain" description="TLDc" evidence="1">
    <location>
        <begin position="1"/>
        <end position="110"/>
    </location>
</feature>
<reference evidence="2 3" key="1">
    <citation type="submission" date="2017-10" db="EMBL/GenBank/DDBJ databases">
        <title>Extensive intraspecific genome diversity in a model arbuscular mycorrhizal fungus.</title>
        <authorList>
            <person name="Chen E.C.H."/>
            <person name="Morin E."/>
            <person name="Baudet D."/>
            <person name="Noel J."/>
            <person name="Ndikumana S."/>
            <person name="Charron P."/>
            <person name="St-Onge C."/>
            <person name="Giorgi J."/>
            <person name="Grigoriev I.V."/>
            <person name="Roux C."/>
            <person name="Martin F.M."/>
            <person name="Corradi N."/>
        </authorList>
    </citation>
    <scope>NUCLEOTIDE SEQUENCE [LARGE SCALE GENOMIC DNA]</scope>
    <source>
        <strain evidence="2 3">A1</strain>
    </source>
</reference>
<organism evidence="2 3">
    <name type="scientific">Rhizophagus irregularis</name>
    <dbReference type="NCBI Taxonomy" id="588596"/>
    <lineage>
        <taxon>Eukaryota</taxon>
        <taxon>Fungi</taxon>
        <taxon>Fungi incertae sedis</taxon>
        <taxon>Mucoromycota</taxon>
        <taxon>Glomeromycotina</taxon>
        <taxon>Glomeromycetes</taxon>
        <taxon>Glomerales</taxon>
        <taxon>Glomeraceae</taxon>
        <taxon>Rhizophagus</taxon>
    </lineage>
</organism>
<dbReference type="EMBL" id="LLXH01000848">
    <property type="protein sequence ID" value="PKC62517.1"/>
    <property type="molecule type" value="Genomic_DNA"/>
</dbReference>
<sequence length="112" mass="12813">KGNEEILGGYNPLKWETTGKWCKANDSFIFSFKNKNIKDAILSNVKDASRALDYSGVCGPRFGCDLTIYNINNPAAAFDTTYCNKMSYERSIRDTREAFSIEDYEVFQIIRK</sequence>
<gene>
    <name evidence="2" type="ORF">RhiirA1_465037</name>
</gene>
<dbReference type="AlphaFoldDB" id="A0A2N0RGT4"/>
<evidence type="ECO:0000259" key="1">
    <source>
        <dbReference type="PROSITE" id="PS51886"/>
    </source>
</evidence>
<dbReference type="Proteomes" id="UP000232688">
    <property type="component" value="Unassembled WGS sequence"/>
</dbReference>
<evidence type="ECO:0000313" key="3">
    <source>
        <dbReference type="Proteomes" id="UP000232688"/>
    </source>
</evidence>
<dbReference type="PROSITE" id="PS51886">
    <property type="entry name" value="TLDC"/>
    <property type="match status" value="1"/>
</dbReference>